<dbReference type="InterPro" id="IPR038740">
    <property type="entry name" value="BioF2-like_GNAT_dom"/>
</dbReference>
<feature type="domain" description="BioF2-like acetyltransferase" evidence="7">
    <location>
        <begin position="146"/>
        <end position="268"/>
    </location>
</feature>
<dbReference type="InterPro" id="IPR016181">
    <property type="entry name" value="Acyl_CoA_acyltransferase"/>
</dbReference>
<dbReference type="eggNOG" id="COG2348">
    <property type="taxonomic scope" value="Bacteria"/>
</dbReference>
<dbReference type="PANTHER" id="PTHR36174:SF1">
    <property type="entry name" value="LIPID II:GLYCINE GLYCYLTRANSFERASE"/>
    <property type="match status" value="1"/>
</dbReference>
<dbReference type="GO" id="GO:0008360">
    <property type="term" value="P:regulation of cell shape"/>
    <property type="evidence" value="ECO:0007669"/>
    <property type="project" value="UniProtKB-KW"/>
</dbReference>
<evidence type="ECO:0000256" key="1">
    <source>
        <dbReference type="ARBA" id="ARBA00009943"/>
    </source>
</evidence>
<dbReference type="Gene3D" id="3.40.630.30">
    <property type="match status" value="1"/>
</dbReference>
<keyword evidence="3" id="KW-0133">Cell shape</keyword>
<keyword evidence="9" id="KW-1185">Reference proteome</keyword>
<keyword evidence="5" id="KW-0012">Acyltransferase</keyword>
<dbReference type="InterPro" id="IPR003447">
    <property type="entry name" value="FEMABX"/>
</dbReference>
<comment type="caution">
    <text evidence="8">The sequence shown here is derived from an EMBL/GenBank/DDBJ whole genome shotgun (WGS) entry which is preliminary data.</text>
</comment>
<dbReference type="GO" id="GO:0071555">
    <property type="term" value="P:cell wall organization"/>
    <property type="evidence" value="ECO:0007669"/>
    <property type="project" value="UniProtKB-KW"/>
</dbReference>
<evidence type="ECO:0000256" key="6">
    <source>
        <dbReference type="ARBA" id="ARBA00023316"/>
    </source>
</evidence>
<keyword evidence="6" id="KW-0961">Cell wall biogenesis/degradation</keyword>
<dbReference type="STRING" id="1353537.TP2_11140"/>
<evidence type="ECO:0000256" key="5">
    <source>
        <dbReference type="ARBA" id="ARBA00023315"/>
    </source>
</evidence>
<dbReference type="EMBL" id="AUND01000034">
    <property type="protein sequence ID" value="KEO52023.1"/>
    <property type="molecule type" value="Genomic_DNA"/>
</dbReference>
<evidence type="ECO:0000259" key="7">
    <source>
        <dbReference type="Pfam" id="PF13480"/>
    </source>
</evidence>
<keyword evidence="2" id="KW-0808">Transferase</keyword>
<keyword evidence="4" id="KW-0573">Peptidoglycan synthesis</keyword>
<protein>
    <recommendedName>
        <fullName evidence="7">BioF2-like acetyltransferase domain-containing protein</fullName>
    </recommendedName>
</protein>
<dbReference type="SUPFAM" id="SSF55729">
    <property type="entry name" value="Acyl-CoA N-acyltransferases (Nat)"/>
    <property type="match status" value="1"/>
</dbReference>
<reference evidence="8 9" key="1">
    <citation type="submission" date="2013-07" db="EMBL/GenBank/DDBJ databases">
        <title>Thioclava pacifica DSM 10166 Genome Sequencing.</title>
        <authorList>
            <person name="Lai Q."/>
            <person name="Shao Z."/>
        </authorList>
    </citation>
    <scope>NUCLEOTIDE SEQUENCE [LARGE SCALE GENOMIC DNA]</scope>
    <source>
        <strain evidence="8 9">DSM 10166</strain>
    </source>
</reference>
<evidence type="ECO:0000256" key="3">
    <source>
        <dbReference type="ARBA" id="ARBA00022960"/>
    </source>
</evidence>
<organism evidence="8 9">
    <name type="scientific">Thioclava pacifica DSM 10166</name>
    <dbReference type="NCBI Taxonomy" id="1353537"/>
    <lineage>
        <taxon>Bacteria</taxon>
        <taxon>Pseudomonadati</taxon>
        <taxon>Pseudomonadota</taxon>
        <taxon>Alphaproteobacteria</taxon>
        <taxon>Rhodobacterales</taxon>
        <taxon>Paracoccaceae</taxon>
        <taxon>Thioclava</taxon>
    </lineage>
</organism>
<dbReference type="PROSITE" id="PS51191">
    <property type="entry name" value="FEMABX"/>
    <property type="match status" value="1"/>
</dbReference>
<proteinExistence type="inferred from homology"/>
<evidence type="ECO:0000256" key="2">
    <source>
        <dbReference type="ARBA" id="ARBA00022679"/>
    </source>
</evidence>
<dbReference type="GO" id="GO:0016755">
    <property type="term" value="F:aminoacyltransferase activity"/>
    <property type="evidence" value="ECO:0007669"/>
    <property type="project" value="InterPro"/>
</dbReference>
<accession>A0A074J8W4</accession>
<dbReference type="PANTHER" id="PTHR36174">
    <property type="entry name" value="LIPID II:GLYCINE GLYCYLTRANSFERASE"/>
    <property type="match status" value="1"/>
</dbReference>
<dbReference type="RefSeq" id="WP_051692627.1">
    <property type="nucleotide sequence ID" value="NZ_AUND01000034.1"/>
</dbReference>
<dbReference type="AlphaFoldDB" id="A0A074J8W4"/>
<dbReference type="InterPro" id="IPR050644">
    <property type="entry name" value="PG_Glycine_Bridge_Synth"/>
</dbReference>
<evidence type="ECO:0000313" key="8">
    <source>
        <dbReference type="EMBL" id="KEO52023.1"/>
    </source>
</evidence>
<name>A0A074J8W4_9RHOB</name>
<gene>
    <name evidence="8" type="ORF">TP2_11140</name>
</gene>
<dbReference type="GO" id="GO:0009252">
    <property type="term" value="P:peptidoglycan biosynthetic process"/>
    <property type="evidence" value="ECO:0007669"/>
    <property type="project" value="UniProtKB-KW"/>
</dbReference>
<comment type="similarity">
    <text evidence="1">Belongs to the FemABX family.</text>
</comment>
<dbReference type="Pfam" id="PF13480">
    <property type="entry name" value="Acetyltransf_6"/>
    <property type="match status" value="1"/>
</dbReference>
<dbReference type="Proteomes" id="UP000027432">
    <property type="component" value="Unassembled WGS sequence"/>
</dbReference>
<sequence>MDRFSWQEFGESAQEWEAALAALTPARAAAVQQSAVYGAIAQAAGRRVARLELRCDGRRIGLVQIIARARLWLISRGPVFAPGLSLALQRKALRGLARRAGLVLATPDAPIAGFGVIPLVTPRHQAIWDLAPDPEVLRAGLAGKWRNRLRTAERGGLILDREPDLEDVLAHDRTQQAARGYRALPAQFTRNWARIAPEDLLALRVETGDGQRIAAGVFLIHGAGASYHIGWSGAEGRAHGAHNLMLWQAALALRARGVRQLDLGAVDGEAGAGRMRFKLGTGARAEPLGATCWVLPG</sequence>
<evidence type="ECO:0000256" key="4">
    <source>
        <dbReference type="ARBA" id="ARBA00022984"/>
    </source>
</evidence>
<evidence type="ECO:0000313" key="9">
    <source>
        <dbReference type="Proteomes" id="UP000027432"/>
    </source>
</evidence>